<reference evidence="2 3" key="1">
    <citation type="journal article" date="2016" name="Nat. Commun.">
        <title>Thousands of microbial genomes shed light on interconnected biogeochemical processes in an aquifer system.</title>
        <authorList>
            <person name="Anantharaman K."/>
            <person name="Brown C.T."/>
            <person name="Hug L.A."/>
            <person name="Sharon I."/>
            <person name="Castelle C.J."/>
            <person name="Probst A.J."/>
            <person name="Thomas B.C."/>
            <person name="Singh A."/>
            <person name="Wilkins M.J."/>
            <person name="Karaoz U."/>
            <person name="Brodie E.L."/>
            <person name="Williams K.H."/>
            <person name="Hubbard S.S."/>
            <person name="Banfield J.F."/>
        </authorList>
    </citation>
    <scope>NUCLEOTIDE SEQUENCE [LARGE SCALE GENOMIC DNA]</scope>
</reference>
<feature type="transmembrane region" description="Helical" evidence="1">
    <location>
        <begin position="153"/>
        <end position="174"/>
    </location>
</feature>
<keyword evidence="1" id="KW-0812">Transmembrane</keyword>
<feature type="transmembrane region" description="Helical" evidence="1">
    <location>
        <begin position="128"/>
        <end position="146"/>
    </location>
</feature>
<evidence type="ECO:0000256" key="1">
    <source>
        <dbReference type="SAM" id="Phobius"/>
    </source>
</evidence>
<evidence type="ECO:0000313" key="3">
    <source>
        <dbReference type="Proteomes" id="UP000178086"/>
    </source>
</evidence>
<proteinExistence type="predicted"/>
<sequence length="180" mass="18580">MNFAILGSPVILFAIAFLILGLAKLGKLSTANAGAVCLVAGGVLPTLFGLFYYVQGFNLALADHPAATAVLKVGTIFLIFASVFLILSFTLLKSFGGTLEPPSTGFYAAAIGVLGTVFGYTVFMKFPIPGMSVMLFGVTAIILGTAVKTGKGLPAAASFTVLSALVNLTLGFAFQLKYLP</sequence>
<protein>
    <submittedName>
        <fullName evidence="2">Uncharacterized protein</fullName>
    </submittedName>
</protein>
<accession>A0A1F2ULZ0</accession>
<organism evidence="2 3">
    <name type="scientific">Candidatus Aquicultor primus</name>
    <dbReference type="NCBI Taxonomy" id="1797195"/>
    <lineage>
        <taxon>Bacteria</taxon>
        <taxon>Bacillati</taxon>
        <taxon>Actinomycetota</taxon>
        <taxon>Candidatus Aquicultoria</taxon>
        <taxon>Candidatus Aquicultorales</taxon>
        <taxon>Candidatus Aquicultoraceae</taxon>
        <taxon>Candidatus Aquicultor</taxon>
    </lineage>
</organism>
<feature type="transmembrane region" description="Helical" evidence="1">
    <location>
        <begin position="104"/>
        <end position="122"/>
    </location>
</feature>
<evidence type="ECO:0000313" key="2">
    <source>
        <dbReference type="EMBL" id="OFW34001.1"/>
    </source>
</evidence>
<feature type="transmembrane region" description="Helical" evidence="1">
    <location>
        <begin position="6"/>
        <end position="23"/>
    </location>
</feature>
<dbReference type="Proteomes" id="UP000178086">
    <property type="component" value="Unassembled WGS sequence"/>
</dbReference>
<keyword evidence="1" id="KW-0472">Membrane</keyword>
<name>A0A1F2ULZ0_9ACTN</name>
<keyword evidence="1" id="KW-1133">Transmembrane helix</keyword>
<dbReference type="AlphaFoldDB" id="A0A1F2ULZ0"/>
<gene>
    <name evidence="2" type="ORF">A2074_06260</name>
</gene>
<feature type="transmembrane region" description="Helical" evidence="1">
    <location>
        <begin position="35"/>
        <end position="54"/>
    </location>
</feature>
<feature type="transmembrane region" description="Helical" evidence="1">
    <location>
        <begin position="66"/>
        <end position="92"/>
    </location>
</feature>
<dbReference type="EMBL" id="MELI01000055">
    <property type="protein sequence ID" value="OFW34001.1"/>
    <property type="molecule type" value="Genomic_DNA"/>
</dbReference>
<comment type="caution">
    <text evidence="2">The sequence shown here is derived from an EMBL/GenBank/DDBJ whole genome shotgun (WGS) entry which is preliminary data.</text>
</comment>